<feature type="domain" description="T-Q ester bond containing" evidence="2">
    <location>
        <begin position="345"/>
        <end position="470"/>
    </location>
</feature>
<reference evidence="3" key="1">
    <citation type="submission" date="2022-02" db="EMBL/GenBank/DDBJ databases">
        <title>Corynebacterium sp. from urogenital microbiome.</title>
        <authorList>
            <person name="Cappelli E.A."/>
            <person name="Ribeiro T.G."/>
            <person name="Peixe L."/>
        </authorList>
    </citation>
    <scope>NUCLEOTIDE SEQUENCE</scope>
    <source>
        <strain evidence="3">C21Ua_68</strain>
    </source>
</reference>
<feature type="region of interest" description="Disordered" evidence="1">
    <location>
        <begin position="441"/>
        <end position="460"/>
    </location>
</feature>
<feature type="compositionally biased region" description="Low complexity" evidence="1">
    <location>
        <begin position="292"/>
        <end position="318"/>
    </location>
</feature>
<evidence type="ECO:0000256" key="1">
    <source>
        <dbReference type="SAM" id="MobiDB-lite"/>
    </source>
</evidence>
<evidence type="ECO:0000313" key="4">
    <source>
        <dbReference type="Proteomes" id="UP001146439"/>
    </source>
</evidence>
<evidence type="ECO:0000259" key="2">
    <source>
        <dbReference type="Pfam" id="PF18202"/>
    </source>
</evidence>
<accession>A0A9X3RL27</accession>
<feature type="compositionally biased region" description="Acidic residues" evidence="1">
    <location>
        <begin position="282"/>
        <end position="291"/>
    </location>
</feature>
<dbReference type="Gene3D" id="2.60.40.3930">
    <property type="match status" value="2"/>
</dbReference>
<dbReference type="NCBIfam" id="NF033903">
    <property type="entry name" value="VaFE_rpt"/>
    <property type="match status" value="2"/>
</dbReference>
<dbReference type="AlphaFoldDB" id="A0A9X3RL27"/>
<feature type="region of interest" description="Disordered" evidence="1">
    <location>
        <begin position="231"/>
        <end position="358"/>
    </location>
</feature>
<dbReference type="Proteomes" id="UP001146439">
    <property type="component" value="Unassembled WGS sequence"/>
</dbReference>
<dbReference type="InterPro" id="IPR041100">
    <property type="entry name" value="TQ"/>
</dbReference>
<feature type="compositionally biased region" description="Polar residues" evidence="1">
    <location>
        <begin position="232"/>
        <end position="242"/>
    </location>
</feature>
<dbReference type="RefSeq" id="WP_269966415.1">
    <property type="nucleotide sequence ID" value="NZ_JAKMUZ010000008.1"/>
</dbReference>
<sequence>MSKLRNVSREGWMVFTAVLAAIAVIAAMVTVPGAKAQVAEPTDFAPNTTLGNELKKEEKDPQHFAADYSWGLLVWAGEPAGPGFNNGGNQNNDVGWAWCIEPHAKTPLNTFEAYEKKNATKLEFDERYHDAVINLGRKMEAAAVQGDKKSAANYYVYLLMFLNSPENPKYLPYKTIVGNSKDYFPGFTGSHEEFTALTGYKIEGTEYRPQLVNDPTVEIAKQPADAFITVVHPNNNRNSKAQSVIPVDQPGLPDEPDNGGDSEEPTTSPETPNTEEKPTEETSPESSDEETTSNSETTENTEPSSSESTTPKDTTSETTPDKTTDVVPNPEPTPTTSEQEKDLEPKIETEASIKDGNRVEKGVTVIDTVTYEDLVPGKNYTLKAKLISKADGKTVLGEGSAEFVPNQPAGEKNVEIIVNDNADPAVDAAVAFEKLVSTEVDKHGEETPNSTDENTIATHEDLNDEKQTVNTEWKPEIHTNADFDNATQVKAGVTVKDTVKYTDLVPGKEYTLKAELISKEDGETVLGTGEATFTPEKSSGEQVVNIKVNDDVEGV</sequence>
<dbReference type="InterPro" id="IPR006311">
    <property type="entry name" value="TAT_signal"/>
</dbReference>
<feature type="compositionally biased region" description="Polar residues" evidence="1">
    <location>
        <begin position="447"/>
        <end position="457"/>
    </location>
</feature>
<feature type="compositionally biased region" description="Acidic residues" evidence="1">
    <location>
        <begin position="254"/>
        <end position="264"/>
    </location>
</feature>
<dbReference type="Pfam" id="PF18202">
    <property type="entry name" value="TQ"/>
    <property type="match status" value="2"/>
</dbReference>
<dbReference type="EMBL" id="JAKMUZ010000008">
    <property type="protein sequence ID" value="MCZ9295954.1"/>
    <property type="molecule type" value="Genomic_DNA"/>
</dbReference>
<proteinExistence type="predicted"/>
<comment type="caution">
    <text evidence="3">The sequence shown here is derived from an EMBL/GenBank/DDBJ whole genome shotgun (WGS) entry which is preliminary data.</text>
</comment>
<feature type="domain" description="T-Q ester bond containing" evidence="2">
    <location>
        <begin position="476"/>
        <end position="551"/>
    </location>
</feature>
<feature type="compositionally biased region" description="Basic and acidic residues" evidence="1">
    <location>
        <begin position="338"/>
        <end position="358"/>
    </location>
</feature>
<feature type="non-terminal residue" evidence="3">
    <location>
        <position position="555"/>
    </location>
</feature>
<gene>
    <name evidence="3" type="ORF">L8V22_05180</name>
</gene>
<protein>
    <submittedName>
        <fullName evidence="3">VaFE repeat-containing surface-anchored protein</fullName>
    </submittedName>
</protein>
<evidence type="ECO:0000313" key="3">
    <source>
        <dbReference type="EMBL" id="MCZ9295954.1"/>
    </source>
</evidence>
<organism evidence="3 4">
    <name type="scientific">Corynebacterium yonathiae</name>
    <dbReference type="NCBI Taxonomy" id="2913504"/>
    <lineage>
        <taxon>Bacteria</taxon>
        <taxon>Bacillati</taxon>
        <taxon>Actinomycetota</taxon>
        <taxon>Actinomycetes</taxon>
        <taxon>Mycobacteriales</taxon>
        <taxon>Corynebacteriaceae</taxon>
        <taxon>Corynebacterium</taxon>
    </lineage>
</organism>
<dbReference type="PROSITE" id="PS51318">
    <property type="entry name" value="TAT"/>
    <property type="match status" value="1"/>
</dbReference>
<name>A0A9X3RL27_9CORY</name>